<dbReference type="Proteomes" id="UP001595443">
    <property type="component" value="Unassembled WGS sequence"/>
</dbReference>
<gene>
    <name evidence="3" type="ORF">ACFOES_03295</name>
</gene>
<dbReference type="NCBIfam" id="NF005489">
    <property type="entry name" value="PRK07102.1"/>
    <property type="match status" value="1"/>
</dbReference>
<evidence type="ECO:0000313" key="3">
    <source>
        <dbReference type="EMBL" id="MFC2967106.1"/>
    </source>
</evidence>
<proteinExistence type="inferred from homology"/>
<dbReference type="RefSeq" id="WP_377831747.1">
    <property type="nucleotide sequence ID" value="NZ_JBHRSK010000004.1"/>
</dbReference>
<dbReference type="CDD" id="cd05233">
    <property type="entry name" value="SDR_c"/>
    <property type="match status" value="1"/>
</dbReference>
<dbReference type="InterPro" id="IPR036291">
    <property type="entry name" value="NAD(P)-bd_dom_sf"/>
</dbReference>
<name>A0ABV7ADV0_9RHOB</name>
<dbReference type="InterPro" id="IPR002347">
    <property type="entry name" value="SDR_fam"/>
</dbReference>
<sequence>MSKKPVLILGGRSDIGRAIAQRFAAEGHDIQLAARHAEDLAADKADLELRHRVHVSLHELDALDLASHAAFIDGLPELPGIAISVIGLMGDQAVSEQDPQKAATVMRSNYEGPASLLALLANRFEARGSGTLVGVSSVAGERGRATNYVYGSAKAGFTAFLSGLRNRLAARGVHVVTVLPGFVATRMTEDMDLPARLTAQPEEVADAIAGAVRRGRSVIHVRPVWALIMAVIRNIPEPLFKRMKL</sequence>
<keyword evidence="2" id="KW-0560">Oxidoreductase</keyword>
<evidence type="ECO:0000313" key="4">
    <source>
        <dbReference type="Proteomes" id="UP001595443"/>
    </source>
</evidence>
<dbReference type="PRINTS" id="PR00081">
    <property type="entry name" value="GDHRDH"/>
</dbReference>
<evidence type="ECO:0000256" key="1">
    <source>
        <dbReference type="ARBA" id="ARBA00006484"/>
    </source>
</evidence>
<keyword evidence="4" id="KW-1185">Reference proteome</keyword>
<comment type="similarity">
    <text evidence="1">Belongs to the short-chain dehydrogenases/reductases (SDR) family.</text>
</comment>
<comment type="caution">
    <text evidence="3">The sequence shown here is derived from an EMBL/GenBank/DDBJ whole genome shotgun (WGS) entry which is preliminary data.</text>
</comment>
<dbReference type="Pfam" id="PF00106">
    <property type="entry name" value="adh_short"/>
    <property type="match status" value="1"/>
</dbReference>
<dbReference type="PANTHER" id="PTHR44196:SF1">
    <property type="entry name" value="DEHYDROGENASE_REDUCTASE SDR FAMILY MEMBER 7B"/>
    <property type="match status" value="1"/>
</dbReference>
<accession>A0ABV7ADV0</accession>
<dbReference type="PANTHER" id="PTHR44196">
    <property type="entry name" value="DEHYDROGENASE/REDUCTASE SDR FAMILY MEMBER 7B"/>
    <property type="match status" value="1"/>
</dbReference>
<dbReference type="SUPFAM" id="SSF51735">
    <property type="entry name" value="NAD(P)-binding Rossmann-fold domains"/>
    <property type="match status" value="1"/>
</dbReference>
<organism evidence="3 4">
    <name type="scientific">Acidimangrovimonas pyrenivorans</name>
    <dbReference type="NCBI Taxonomy" id="2030798"/>
    <lineage>
        <taxon>Bacteria</taxon>
        <taxon>Pseudomonadati</taxon>
        <taxon>Pseudomonadota</taxon>
        <taxon>Alphaproteobacteria</taxon>
        <taxon>Rhodobacterales</taxon>
        <taxon>Paracoccaceae</taxon>
        <taxon>Acidimangrovimonas</taxon>
    </lineage>
</organism>
<dbReference type="Gene3D" id="3.40.50.720">
    <property type="entry name" value="NAD(P)-binding Rossmann-like Domain"/>
    <property type="match status" value="1"/>
</dbReference>
<protein>
    <submittedName>
        <fullName evidence="3">SDR family oxidoreductase</fullName>
    </submittedName>
</protein>
<evidence type="ECO:0000256" key="2">
    <source>
        <dbReference type="ARBA" id="ARBA00023002"/>
    </source>
</evidence>
<dbReference type="EMBL" id="JBHRSK010000004">
    <property type="protein sequence ID" value="MFC2967106.1"/>
    <property type="molecule type" value="Genomic_DNA"/>
</dbReference>
<reference evidence="4" key="1">
    <citation type="journal article" date="2019" name="Int. J. Syst. Evol. Microbiol.">
        <title>The Global Catalogue of Microorganisms (GCM) 10K type strain sequencing project: providing services to taxonomists for standard genome sequencing and annotation.</title>
        <authorList>
            <consortium name="The Broad Institute Genomics Platform"/>
            <consortium name="The Broad Institute Genome Sequencing Center for Infectious Disease"/>
            <person name="Wu L."/>
            <person name="Ma J."/>
        </authorList>
    </citation>
    <scope>NUCLEOTIDE SEQUENCE [LARGE SCALE GENOMIC DNA]</scope>
    <source>
        <strain evidence="4">KCTC 62192</strain>
    </source>
</reference>